<evidence type="ECO:0000256" key="1">
    <source>
        <dbReference type="SAM" id="MobiDB-lite"/>
    </source>
</evidence>
<feature type="compositionally biased region" description="Polar residues" evidence="1">
    <location>
        <begin position="436"/>
        <end position="445"/>
    </location>
</feature>
<evidence type="ECO:0000313" key="5">
    <source>
        <dbReference type="EMBL" id="CAH1784920.1"/>
    </source>
</evidence>
<feature type="transmembrane region" description="Helical" evidence="2">
    <location>
        <begin position="354"/>
        <end position="377"/>
    </location>
</feature>
<protein>
    <recommendedName>
        <fullName evidence="3 4">EGF-like domain-containing protein</fullName>
    </recommendedName>
</protein>
<keyword evidence="2" id="KW-0472">Membrane</keyword>
<evidence type="ECO:0000313" key="6">
    <source>
        <dbReference type="Proteomes" id="UP000749559"/>
    </source>
</evidence>
<feature type="domain" description="EGF-like" evidence="3 4">
    <location>
        <begin position="158"/>
        <end position="169"/>
    </location>
</feature>
<name>A0A8S4NY54_OWEFU</name>
<dbReference type="InterPro" id="IPR000742">
    <property type="entry name" value="EGF"/>
</dbReference>
<evidence type="ECO:0000256" key="2">
    <source>
        <dbReference type="SAM" id="Phobius"/>
    </source>
</evidence>
<dbReference type="Proteomes" id="UP000749559">
    <property type="component" value="Unassembled WGS sequence"/>
</dbReference>
<keyword evidence="2" id="KW-1133">Transmembrane helix</keyword>
<feature type="region of interest" description="Disordered" evidence="1">
    <location>
        <begin position="434"/>
        <end position="466"/>
    </location>
</feature>
<sequence length="466" mass="52228">MESFQGDVPMQVPMMMRMRVRRQAVDYNSTDWEGPIKIDETYDPEESTWGPSWNEQRARQFCEKYLTEDSISGKKCHEYVNNLFLANDLAGCMEDIKITDNTTWAGSALGALKDQCREELNQNMTYANGTGAETKDDIFDTMCINECSNNGNCSNGTCACNAPWVGEDCSIDTRMPPGLQYLHYYGLCDLRSIRNQNCIATMVYGDNFLEDERLTCHMEKVEVDDTGMHSTGDTYTIPAGFVSQTQVECYARENNTKYLIGVSNDGERYDGRLLFNVHDSLCHECNTFEQNPTCNRKPDTCIINGLCYASQENHPGDNCLYCNPGNSSDDWSHKGIDGCVSPIKERPPTSGPSLAVIIIIIVASVITVLIIIVSLVYTYCFKRKTKHWEIGLNTSDSETQTTQGAKPNNEVFGMALYQNKNNFITFEGEQLGTGGNYHSSSNNDTIDGYERHAPPSFPTQSMNTDL</sequence>
<dbReference type="OrthoDB" id="6162269at2759"/>
<dbReference type="AlphaFoldDB" id="A0A8S4NY54"/>
<reference evidence="5" key="1">
    <citation type="submission" date="2022-03" db="EMBL/GenBank/DDBJ databases">
        <authorList>
            <person name="Martin C."/>
        </authorList>
    </citation>
    <scope>NUCLEOTIDE SEQUENCE</scope>
</reference>
<dbReference type="InterPro" id="IPR058727">
    <property type="entry name" value="Helical_Vwde"/>
</dbReference>
<proteinExistence type="predicted"/>
<dbReference type="Gene3D" id="2.10.25.10">
    <property type="entry name" value="Laminin"/>
    <property type="match status" value="1"/>
</dbReference>
<comment type="caution">
    <text evidence="5">The sequence shown here is derived from an EMBL/GenBank/DDBJ whole genome shotgun (WGS) entry which is preliminary data.</text>
</comment>
<keyword evidence="6" id="KW-1185">Reference proteome</keyword>
<evidence type="ECO:0000259" key="3">
    <source>
        <dbReference type="PROSITE" id="PS00022"/>
    </source>
</evidence>
<dbReference type="PROSITE" id="PS00022">
    <property type="entry name" value="EGF_1"/>
    <property type="match status" value="1"/>
</dbReference>
<dbReference type="PROSITE" id="PS01186">
    <property type="entry name" value="EGF_2"/>
    <property type="match status" value="1"/>
</dbReference>
<dbReference type="Pfam" id="PF26129">
    <property type="entry name" value="Vwde"/>
    <property type="match status" value="1"/>
</dbReference>
<organism evidence="5 6">
    <name type="scientific">Owenia fusiformis</name>
    <name type="common">Polychaete worm</name>
    <dbReference type="NCBI Taxonomy" id="6347"/>
    <lineage>
        <taxon>Eukaryota</taxon>
        <taxon>Metazoa</taxon>
        <taxon>Spiralia</taxon>
        <taxon>Lophotrochozoa</taxon>
        <taxon>Annelida</taxon>
        <taxon>Polychaeta</taxon>
        <taxon>Sedentaria</taxon>
        <taxon>Canalipalpata</taxon>
        <taxon>Sabellida</taxon>
        <taxon>Oweniida</taxon>
        <taxon>Oweniidae</taxon>
        <taxon>Owenia</taxon>
    </lineage>
</organism>
<accession>A0A8S4NY54</accession>
<dbReference type="EMBL" id="CAIIXF020000005">
    <property type="protein sequence ID" value="CAH1784920.1"/>
    <property type="molecule type" value="Genomic_DNA"/>
</dbReference>
<keyword evidence="2" id="KW-0812">Transmembrane</keyword>
<gene>
    <name evidence="5" type="ORF">OFUS_LOCUS11042</name>
</gene>
<evidence type="ECO:0000259" key="4">
    <source>
        <dbReference type="PROSITE" id="PS01186"/>
    </source>
</evidence>